<dbReference type="InterPro" id="IPR011333">
    <property type="entry name" value="SKP1/BTB/POZ_sf"/>
</dbReference>
<dbReference type="GO" id="GO:0016567">
    <property type="term" value="P:protein ubiquitination"/>
    <property type="evidence" value="ECO:0007669"/>
    <property type="project" value="UniProtKB-UniPathway"/>
</dbReference>
<dbReference type="UniPathway" id="UPA00143"/>
<organism evidence="7 8">
    <name type="scientific">Carex littledalei</name>
    <dbReference type="NCBI Taxonomy" id="544730"/>
    <lineage>
        <taxon>Eukaryota</taxon>
        <taxon>Viridiplantae</taxon>
        <taxon>Streptophyta</taxon>
        <taxon>Embryophyta</taxon>
        <taxon>Tracheophyta</taxon>
        <taxon>Spermatophyta</taxon>
        <taxon>Magnoliopsida</taxon>
        <taxon>Liliopsida</taxon>
        <taxon>Poales</taxon>
        <taxon>Cyperaceae</taxon>
        <taxon>Cyperoideae</taxon>
        <taxon>Cariceae</taxon>
        <taxon>Carex</taxon>
        <taxon>Carex subgen. Euthyceras</taxon>
    </lineage>
</organism>
<dbReference type="Pfam" id="PF03000">
    <property type="entry name" value="NPH3"/>
    <property type="match status" value="1"/>
</dbReference>
<keyword evidence="8" id="KW-1185">Reference proteome</keyword>
<feature type="domain" description="BTB" evidence="5">
    <location>
        <begin position="28"/>
        <end position="98"/>
    </location>
</feature>
<keyword evidence="4" id="KW-0175">Coiled coil</keyword>
<gene>
    <name evidence="7" type="ORF">FCM35_KLT00265</name>
</gene>
<reference evidence="7" key="1">
    <citation type="submission" date="2020-01" db="EMBL/GenBank/DDBJ databases">
        <title>Genome sequence of Kobresia littledalei, the first chromosome-level genome in the family Cyperaceae.</title>
        <authorList>
            <person name="Qu G."/>
        </authorList>
    </citation>
    <scope>NUCLEOTIDE SEQUENCE</scope>
    <source>
        <strain evidence="7">C.B.Clarke</strain>
        <tissue evidence="7">Leaf</tissue>
    </source>
</reference>
<dbReference type="OrthoDB" id="624345at2759"/>
<comment type="caution">
    <text evidence="7">The sequence shown here is derived from an EMBL/GenBank/DDBJ whole genome shotgun (WGS) entry which is preliminary data.</text>
</comment>
<dbReference type="InterPro" id="IPR000210">
    <property type="entry name" value="BTB/POZ_dom"/>
</dbReference>
<evidence type="ECO:0000259" key="5">
    <source>
        <dbReference type="PROSITE" id="PS50097"/>
    </source>
</evidence>
<dbReference type="InterPro" id="IPR027356">
    <property type="entry name" value="NPH3_dom"/>
</dbReference>
<dbReference type="PANTHER" id="PTHR32370">
    <property type="entry name" value="OS12G0117600 PROTEIN"/>
    <property type="match status" value="1"/>
</dbReference>
<dbReference type="Gene3D" id="3.30.710.10">
    <property type="entry name" value="Potassium Channel Kv1.1, Chain A"/>
    <property type="match status" value="1"/>
</dbReference>
<dbReference type="InterPro" id="IPR043454">
    <property type="entry name" value="NPH3/RPT2-like"/>
</dbReference>
<dbReference type="EMBL" id="SWLB01000001">
    <property type="protein sequence ID" value="KAF3341627.1"/>
    <property type="molecule type" value="Genomic_DNA"/>
</dbReference>
<comment type="similarity">
    <text evidence="3">Belongs to the NPH3 family.</text>
</comment>
<comment type="pathway">
    <text evidence="1">Protein modification; protein ubiquitination.</text>
</comment>
<evidence type="ECO:0000313" key="8">
    <source>
        <dbReference type="Proteomes" id="UP000623129"/>
    </source>
</evidence>
<sequence>MATMKLGSKTDSFQLQGQTWLCMTDLASDVNVKVGEMSFHLHKFPLINRSGTLQEEINKTQDDESGNCVVNLSDIPGGFQTFELVARFFYDIKIELNAHNVVALRCAAEFLKMTDEFGDGNLITQTENFLREVLSNWNDSIRALQTCADDVLEHAEKLHIVSRCIDSIATKACAEPGTFGWPLLHESYSMEESVLWNGIIDTKSSKPLGRDWWYRDVSYLKFQMYKELIKALKSKGMKPGEIAGSLKHYSRRYLQGLSRRPSQQDPSASTSSWTISSEKDQRRLLEEIVDLLPTEKGAAPTQFLLSLLRTAVVLNANPACKENLEKRIGTQLDDAQVEDLKIPNVTSSKTLYDVECMQRILDHFIFAYQSNFAASPDIVEEGQTVPAAVEVLTPITMVGRLIDAYLADVASDENLKCAQFQAIAALVPEYARPLDDGIYRAIDIYLKAHPKMTDSEREQLCRLLNCQKLSLEACTHAAQNERLPLRVIVQVLFFEQLRLRTTIAGWFFVSDNVDQNGSRILPRSSNGDATGEENGGAKLTIDEIRLRVSELEKECNGLKQEIDNIGKSKSGSGGPLGFICRRLGFGGTKSIQQADQKTADSKC</sequence>
<evidence type="ECO:0000256" key="3">
    <source>
        <dbReference type="PROSITE-ProRule" id="PRU00982"/>
    </source>
</evidence>
<keyword evidence="2" id="KW-0833">Ubl conjugation pathway</keyword>
<dbReference type="SUPFAM" id="SSF54695">
    <property type="entry name" value="POZ domain"/>
    <property type="match status" value="1"/>
</dbReference>
<dbReference type="PROSITE" id="PS51649">
    <property type="entry name" value="NPH3"/>
    <property type="match status" value="1"/>
</dbReference>
<name>A0A833RJ36_9POAL</name>
<dbReference type="PROSITE" id="PS50097">
    <property type="entry name" value="BTB"/>
    <property type="match status" value="1"/>
</dbReference>
<dbReference type="SMART" id="SM00225">
    <property type="entry name" value="BTB"/>
    <property type="match status" value="1"/>
</dbReference>
<dbReference type="Proteomes" id="UP000623129">
    <property type="component" value="Unassembled WGS sequence"/>
</dbReference>
<feature type="coiled-coil region" evidence="4">
    <location>
        <begin position="541"/>
        <end position="568"/>
    </location>
</feature>
<proteinExistence type="inferred from homology"/>
<accession>A0A833RJ36</accession>
<evidence type="ECO:0000256" key="2">
    <source>
        <dbReference type="ARBA" id="ARBA00022786"/>
    </source>
</evidence>
<evidence type="ECO:0000313" key="7">
    <source>
        <dbReference type="EMBL" id="KAF3341627.1"/>
    </source>
</evidence>
<evidence type="ECO:0000256" key="1">
    <source>
        <dbReference type="ARBA" id="ARBA00004906"/>
    </source>
</evidence>
<evidence type="ECO:0000259" key="6">
    <source>
        <dbReference type="PROSITE" id="PS51649"/>
    </source>
</evidence>
<feature type="domain" description="NPH3" evidence="6">
    <location>
        <begin position="211"/>
        <end position="498"/>
    </location>
</feature>
<evidence type="ECO:0000256" key="4">
    <source>
        <dbReference type="SAM" id="Coils"/>
    </source>
</evidence>
<dbReference type="AlphaFoldDB" id="A0A833RJ36"/>
<dbReference type="Pfam" id="PF00651">
    <property type="entry name" value="BTB"/>
    <property type="match status" value="1"/>
</dbReference>
<protein>
    <submittedName>
        <fullName evidence="7">BTB/POZ domain-containing protein</fullName>
    </submittedName>
</protein>